<dbReference type="STRING" id="1125725.HMPREF1325_1932"/>
<comment type="caution">
    <text evidence="2">The sequence shown here is derived from an EMBL/GenBank/DDBJ whole genome shotgun (WGS) entry which is preliminary data.</text>
</comment>
<protein>
    <submittedName>
        <fullName evidence="2">Uncharacterized protein</fullName>
    </submittedName>
</protein>
<sequence>MKASARIKEKRLGRFSPPDLPEQIRAAENRFKRGVAGCPRWKGQRATKCARGEDFPPLLNLNVHSKLQV</sequence>
<evidence type="ECO:0000256" key="1">
    <source>
        <dbReference type="SAM" id="MobiDB-lite"/>
    </source>
</evidence>
<evidence type="ECO:0000313" key="3">
    <source>
        <dbReference type="EMBL" id="ERK04744.1"/>
    </source>
</evidence>
<dbReference type="Proteomes" id="UP000016412">
    <property type="component" value="Unassembled WGS sequence"/>
</dbReference>
<dbReference type="PATRIC" id="fig|1125725.3.peg.744"/>
<organism evidence="2 4">
    <name type="scientific">Treponema socranskii subsp. socranskii VPI DR56BR1116 = ATCC 35536</name>
    <dbReference type="NCBI Taxonomy" id="1125725"/>
    <lineage>
        <taxon>Bacteria</taxon>
        <taxon>Pseudomonadati</taxon>
        <taxon>Spirochaetota</taxon>
        <taxon>Spirochaetia</taxon>
        <taxon>Spirochaetales</taxon>
        <taxon>Treponemataceae</taxon>
        <taxon>Treponema</taxon>
    </lineage>
</organism>
<dbReference type="Proteomes" id="UP000016646">
    <property type="component" value="Unassembled WGS sequence"/>
</dbReference>
<dbReference type="EMBL" id="AUZJ01000014">
    <property type="protein sequence ID" value="ERF61276.1"/>
    <property type="molecule type" value="Genomic_DNA"/>
</dbReference>
<evidence type="ECO:0000313" key="2">
    <source>
        <dbReference type="EMBL" id="ERF61276.1"/>
    </source>
</evidence>
<accession>U2MZW3</accession>
<keyword evidence="5" id="KW-1185">Reference proteome</keyword>
<gene>
    <name evidence="3" type="ORF">HMPREF0860_1310</name>
    <name evidence="2" type="ORF">HMPREF1325_1932</name>
</gene>
<dbReference type="AlphaFoldDB" id="U2MZW3"/>
<feature type="compositionally biased region" description="Basic and acidic residues" evidence="1">
    <location>
        <begin position="1"/>
        <end position="12"/>
    </location>
</feature>
<proteinExistence type="predicted"/>
<dbReference type="EMBL" id="AVQI01000016">
    <property type="protein sequence ID" value="ERK04744.1"/>
    <property type="molecule type" value="Genomic_DNA"/>
</dbReference>
<name>U2MZW3_TRESO</name>
<reference evidence="4 5" key="1">
    <citation type="submission" date="2013-08" db="EMBL/GenBank/DDBJ databases">
        <authorList>
            <person name="Durkin A.S."/>
            <person name="Haft D.R."/>
            <person name="McCorrison J."/>
            <person name="Torralba M."/>
            <person name="Gillis M."/>
            <person name="Haft D.H."/>
            <person name="Methe B."/>
            <person name="Sutton G."/>
            <person name="Nelson K.E."/>
        </authorList>
    </citation>
    <scope>NUCLEOTIDE SEQUENCE [LARGE SCALE GENOMIC DNA]</scope>
    <source>
        <strain evidence="3 5">ATCC 35536</strain>
        <strain evidence="2 4">VPI DR56BR1116</strain>
    </source>
</reference>
<feature type="region of interest" description="Disordered" evidence="1">
    <location>
        <begin position="1"/>
        <end position="20"/>
    </location>
</feature>
<evidence type="ECO:0000313" key="5">
    <source>
        <dbReference type="Proteomes" id="UP000016646"/>
    </source>
</evidence>
<evidence type="ECO:0000313" key="4">
    <source>
        <dbReference type="Proteomes" id="UP000016412"/>
    </source>
</evidence>